<protein>
    <submittedName>
        <fullName evidence="1">Uncharacterized protein</fullName>
    </submittedName>
</protein>
<dbReference type="AlphaFoldDB" id="A0A0F7S4U2"/>
<name>A0A0F7S4U2_9BASI</name>
<sequence length="39" mass="4553">MVHDSAYLHISNLELELTNYKHQSKWNLHCGPGTYTSTY</sequence>
<proteinExistence type="predicted"/>
<gene>
    <name evidence="1" type="primary">SSCI05480.1</name>
</gene>
<reference evidence="2" key="1">
    <citation type="submission" date="2014-06" db="EMBL/GenBank/DDBJ databases">
        <authorList>
            <person name="Berkman P.J."/>
        </authorList>
    </citation>
    <scope>NUCLEOTIDE SEQUENCE [LARGE SCALE GENOMIC DNA]</scope>
</reference>
<organism evidence="1 2">
    <name type="scientific">Sporisorium scitamineum</name>
    <dbReference type="NCBI Taxonomy" id="49012"/>
    <lineage>
        <taxon>Eukaryota</taxon>
        <taxon>Fungi</taxon>
        <taxon>Dikarya</taxon>
        <taxon>Basidiomycota</taxon>
        <taxon>Ustilaginomycotina</taxon>
        <taxon>Ustilaginomycetes</taxon>
        <taxon>Ustilaginales</taxon>
        <taxon>Ustilaginaceae</taxon>
        <taxon>Sporisorium</taxon>
    </lineage>
</organism>
<evidence type="ECO:0000313" key="2">
    <source>
        <dbReference type="Proteomes" id="UP000242770"/>
    </source>
</evidence>
<keyword evidence="2" id="KW-1185">Reference proteome</keyword>
<accession>A0A0F7S4U2</accession>
<dbReference type="Proteomes" id="UP000242770">
    <property type="component" value="Unassembled WGS sequence"/>
</dbReference>
<evidence type="ECO:0000313" key="1">
    <source>
        <dbReference type="EMBL" id="CDW94970.1"/>
    </source>
</evidence>
<dbReference type="EMBL" id="CCFA01000296">
    <property type="protein sequence ID" value="CDW94970.1"/>
    <property type="molecule type" value="Genomic_DNA"/>
</dbReference>